<evidence type="ECO:0000313" key="3">
    <source>
        <dbReference type="EMBL" id="QJE02451.1"/>
    </source>
</evidence>
<proteinExistence type="predicted"/>
<evidence type="ECO:0000313" key="4">
    <source>
        <dbReference type="Proteomes" id="UP000502415"/>
    </source>
</evidence>
<name>A0A7Z2W028_9BURK</name>
<gene>
    <name evidence="3" type="ORF">HH212_22500</name>
</gene>
<protein>
    <submittedName>
        <fullName evidence="3">2-keto-4-pentenoate hydratase</fullName>
    </submittedName>
</protein>
<dbReference type="PANTHER" id="PTHR30143:SF0">
    <property type="entry name" value="2-KETO-4-PENTENOATE HYDRATASE"/>
    <property type="match status" value="1"/>
</dbReference>
<accession>A0A7Z2W028</accession>
<dbReference type="AlphaFoldDB" id="A0A7Z2W028"/>
<keyword evidence="1" id="KW-0456">Lyase</keyword>
<dbReference type="InterPro" id="IPR011234">
    <property type="entry name" value="Fumarylacetoacetase-like_C"/>
</dbReference>
<dbReference type="InterPro" id="IPR036663">
    <property type="entry name" value="Fumarylacetoacetase_C_sf"/>
</dbReference>
<dbReference type="KEGG" id="mfy:HH212_22500"/>
<sequence>MTTSQNTQEQLGQLLATTYARHAVTAVPAALEPDSGADAYAAQRAFLAAQGLSIGGWKIGAKSEDGPIQGAPLPSKSIHAAPARIRLDEFPVLGLEVEIMFRLKHDLAADAATLSEQDVLDSIAGIAASVEIVSSRLQGWPDVPKLNQLADLQNHGALVVGEFVDYDRDLDFRTPQAVLNVNGRDVFNGAGANPAGDPRRLLHWLVKHCAEQGLALPAGTVITAGSYTGMFFAKERGEVSASIAGLPPIRFEIV</sequence>
<keyword evidence="4" id="KW-1185">Reference proteome</keyword>
<dbReference type="Pfam" id="PF01557">
    <property type="entry name" value="FAA_hydrolase"/>
    <property type="match status" value="1"/>
</dbReference>
<evidence type="ECO:0000256" key="1">
    <source>
        <dbReference type="ARBA" id="ARBA00023239"/>
    </source>
</evidence>
<dbReference type="Proteomes" id="UP000502415">
    <property type="component" value="Chromosome"/>
</dbReference>
<dbReference type="Gene3D" id="3.90.850.10">
    <property type="entry name" value="Fumarylacetoacetase-like, C-terminal domain"/>
    <property type="match status" value="1"/>
</dbReference>
<feature type="domain" description="Fumarylacetoacetase-like C-terminal" evidence="2">
    <location>
        <begin position="93"/>
        <end position="253"/>
    </location>
</feature>
<dbReference type="SUPFAM" id="SSF56529">
    <property type="entry name" value="FAH"/>
    <property type="match status" value="1"/>
</dbReference>
<dbReference type="GO" id="GO:0008684">
    <property type="term" value="F:2-oxopent-4-enoate hydratase activity"/>
    <property type="evidence" value="ECO:0007669"/>
    <property type="project" value="TreeGrafter"/>
</dbReference>
<dbReference type="PANTHER" id="PTHR30143">
    <property type="entry name" value="ACID HYDRATASE"/>
    <property type="match status" value="1"/>
</dbReference>
<reference evidence="3 4" key="1">
    <citation type="submission" date="2020-04" db="EMBL/GenBank/DDBJ databases">
        <title>Genome sequencing of novel species.</title>
        <authorList>
            <person name="Heo J."/>
            <person name="Kim S.-J."/>
            <person name="Kim J.-S."/>
            <person name="Hong S.-B."/>
            <person name="Kwon S.-W."/>
        </authorList>
    </citation>
    <scope>NUCLEOTIDE SEQUENCE [LARGE SCALE GENOMIC DNA]</scope>
    <source>
        <strain evidence="3 4">GN2-R2</strain>
    </source>
</reference>
<dbReference type="InterPro" id="IPR050772">
    <property type="entry name" value="Hydratase-Decarb/MhpD_sf"/>
</dbReference>
<evidence type="ECO:0000259" key="2">
    <source>
        <dbReference type="Pfam" id="PF01557"/>
    </source>
</evidence>
<dbReference type="EMBL" id="CP051685">
    <property type="protein sequence ID" value="QJE02451.1"/>
    <property type="molecule type" value="Genomic_DNA"/>
</dbReference>
<dbReference type="GO" id="GO:0005737">
    <property type="term" value="C:cytoplasm"/>
    <property type="evidence" value="ECO:0007669"/>
    <property type="project" value="TreeGrafter"/>
</dbReference>
<dbReference type="RefSeq" id="WP_170204538.1">
    <property type="nucleotide sequence ID" value="NZ_CP051685.1"/>
</dbReference>
<organism evidence="3 4">
    <name type="scientific">Massilia forsythiae</name>
    <dbReference type="NCBI Taxonomy" id="2728020"/>
    <lineage>
        <taxon>Bacteria</taxon>
        <taxon>Pseudomonadati</taxon>
        <taxon>Pseudomonadota</taxon>
        <taxon>Betaproteobacteria</taxon>
        <taxon>Burkholderiales</taxon>
        <taxon>Oxalobacteraceae</taxon>
        <taxon>Telluria group</taxon>
        <taxon>Massilia</taxon>
    </lineage>
</organism>